<keyword evidence="7" id="KW-1185">Reference proteome</keyword>
<sequence>MHAIFEYIPLVIFFIVSKFVDIYWATASLILTSALQILYYFLKKEKVPTRNWIFFALIVVFGGLTIFLHDDVFIKWKVTIINEIFAIALLVSYYGFNKNIIKQFLSESISLPDPIWTKLNLAWAFFFAFCGVLNWYIAFNFDLETWVNFKVFGLTGLMFAFSIITILSLSKYMTDDKDDISDAIEDSVEITSNVISKPQHNKDNDKI</sequence>
<dbReference type="InterPro" id="IPR006008">
    <property type="entry name" value="YciB"/>
</dbReference>
<dbReference type="Proteomes" id="UP001139646">
    <property type="component" value="Unassembled WGS sequence"/>
</dbReference>
<dbReference type="PANTHER" id="PTHR36917:SF1">
    <property type="entry name" value="INNER MEMBRANE-SPANNING PROTEIN YCIB"/>
    <property type="match status" value="1"/>
</dbReference>
<dbReference type="NCBIfam" id="NF001324">
    <property type="entry name" value="PRK00259.1-2"/>
    <property type="match status" value="1"/>
</dbReference>
<protein>
    <recommendedName>
        <fullName evidence="5">Inner membrane-spanning protein YciB</fullName>
    </recommendedName>
</protein>
<keyword evidence="2 5" id="KW-0812">Transmembrane</keyword>
<evidence type="ECO:0000313" key="6">
    <source>
        <dbReference type="EMBL" id="MCI2284426.1"/>
    </source>
</evidence>
<comment type="function">
    <text evidence="5">Plays a role in cell envelope biogenesis, maintenance of cell envelope integrity and membrane homeostasis.</text>
</comment>
<name>A0ABS9X4P7_9GAMM</name>
<keyword evidence="1 5" id="KW-1003">Cell membrane</keyword>
<feature type="transmembrane region" description="Helical" evidence="5">
    <location>
        <begin position="51"/>
        <end position="68"/>
    </location>
</feature>
<comment type="caution">
    <text evidence="6">The sequence shown here is derived from an EMBL/GenBank/DDBJ whole genome shotgun (WGS) entry which is preliminary data.</text>
</comment>
<feature type="transmembrane region" description="Helical" evidence="5">
    <location>
        <begin position="117"/>
        <end position="137"/>
    </location>
</feature>
<evidence type="ECO:0000313" key="7">
    <source>
        <dbReference type="Proteomes" id="UP001139646"/>
    </source>
</evidence>
<comment type="similarity">
    <text evidence="5">Belongs to the YciB family.</text>
</comment>
<dbReference type="RefSeq" id="WP_242286859.1">
    <property type="nucleotide sequence ID" value="NZ_JAKKSL010000002.1"/>
</dbReference>
<organism evidence="6 7">
    <name type="scientific">Colwellia maritima</name>
    <dbReference type="NCBI Taxonomy" id="2912588"/>
    <lineage>
        <taxon>Bacteria</taxon>
        <taxon>Pseudomonadati</taxon>
        <taxon>Pseudomonadota</taxon>
        <taxon>Gammaproteobacteria</taxon>
        <taxon>Alteromonadales</taxon>
        <taxon>Colwelliaceae</taxon>
        <taxon>Colwellia</taxon>
    </lineage>
</organism>
<dbReference type="Pfam" id="PF04279">
    <property type="entry name" value="IspA"/>
    <property type="match status" value="1"/>
</dbReference>
<evidence type="ECO:0000256" key="1">
    <source>
        <dbReference type="ARBA" id="ARBA00022475"/>
    </source>
</evidence>
<keyword evidence="3 5" id="KW-1133">Transmembrane helix</keyword>
<dbReference type="NCBIfam" id="TIGR00997">
    <property type="entry name" value="ispZ"/>
    <property type="match status" value="1"/>
</dbReference>
<gene>
    <name evidence="5" type="primary">yciB</name>
    <name evidence="6" type="ORF">L3081_14820</name>
</gene>
<evidence type="ECO:0000256" key="4">
    <source>
        <dbReference type="ARBA" id="ARBA00023136"/>
    </source>
</evidence>
<evidence type="ECO:0000256" key="3">
    <source>
        <dbReference type="ARBA" id="ARBA00022989"/>
    </source>
</evidence>
<accession>A0ABS9X4P7</accession>
<evidence type="ECO:0000256" key="5">
    <source>
        <dbReference type="HAMAP-Rule" id="MF_00189"/>
    </source>
</evidence>
<keyword evidence="5" id="KW-0997">Cell inner membrane</keyword>
<dbReference type="PANTHER" id="PTHR36917">
    <property type="entry name" value="INTRACELLULAR SEPTATION PROTEIN A-RELATED"/>
    <property type="match status" value="1"/>
</dbReference>
<reference evidence="6" key="1">
    <citation type="submission" date="2022-01" db="EMBL/GenBank/DDBJ databases">
        <title>Colwellia maritima, isolated from seawater.</title>
        <authorList>
            <person name="Kristyanto S."/>
            <person name="Jung J."/>
            <person name="Jeon C.O."/>
        </authorList>
    </citation>
    <scope>NUCLEOTIDE SEQUENCE</scope>
    <source>
        <strain evidence="6">MSW7</strain>
    </source>
</reference>
<proteinExistence type="inferred from homology"/>
<keyword evidence="4 5" id="KW-0472">Membrane</keyword>
<dbReference type="NCBIfam" id="NF001325">
    <property type="entry name" value="PRK00259.1-3"/>
    <property type="match status" value="1"/>
</dbReference>
<feature type="transmembrane region" description="Helical" evidence="5">
    <location>
        <begin position="22"/>
        <end position="42"/>
    </location>
</feature>
<feature type="transmembrane region" description="Helical" evidence="5">
    <location>
        <begin position="149"/>
        <end position="169"/>
    </location>
</feature>
<dbReference type="EMBL" id="JAKKSL010000002">
    <property type="protein sequence ID" value="MCI2284426.1"/>
    <property type="molecule type" value="Genomic_DNA"/>
</dbReference>
<evidence type="ECO:0000256" key="2">
    <source>
        <dbReference type="ARBA" id="ARBA00022692"/>
    </source>
</evidence>
<comment type="subcellular location">
    <subcellularLocation>
        <location evidence="5">Cell inner membrane</location>
        <topology evidence="5">Multi-pass membrane protein</topology>
    </subcellularLocation>
</comment>
<feature type="transmembrane region" description="Helical" evidence="5">
    <location>
        <begin position="74"/>
        <end position="96"/>
    </location>
</feature>
<dbReference type="HAMAP" id="MF_00189">
    <property type="entry name" value="YciB"/>
    <property type="match status" value="1"/>
</dbReference>